<dbReference type="GO" id="GO:0022857">
    <property type="term" value="F:transmembrane transporter activity"/>
    <property type="evidence" value="ECO:0007669"/>
    <property type="project" value="InterPro"/>
</dbReference>
<feature type="transmembrane region" description="Helical" evidence="8">
    <location>
        <begin position="440"/>
        <end position="460"/>
    </location>
</feature>
<feature type="transmembrane region" description="Helical" evidence="8">
    <location>
        <begin position="272"/>
        <end position="292"/>
    </location>
</feature>
<organism evidence="10 11">
    <name type="scientific">Fusarium beomiforme</name>
    <dbReference type="NCBI Taxonomy" id="44412"/>
    <lineage>
        <taxon>Eukaryota</taxon>
        <taxon>Fungi</taxon>
        <taxon>Dikarya</taxon>
        <taxon>Ascomycota</taxon>
        <taxon>Pezizomycotina</taxon>
        <taxon>Sordariomycetes</taxon>
        <taxon>Hypocreomycetidae</taxon>
        <taxon>Hypocreales</taxon>
        <taxon>Nectriaceae</taxon>
        <taxon>Fusarium</taxon>
        <taxon>Fusarium burgessii species complex</taxon>
    </lineage>
</organism>
<accession>A0A9P5DNG3</accession>
<evidence type="ECO:0000256" key="3">
    <source>
        <dbReference type="ARBA" id="ARBA00022448"/>
    </source>
</evidence>
<evidence type="ECO:0000256" key="7">
    <source>
        <dbReference type="SAM" id="MobiDB-lite"/>
    </source>
</evidence>
<dbReference type="GO" id="GO:0015798">
    <property type="term" value="P:myo-inositol transport"/>
    <property type="evidence" value="ECO:0007669"/>
    <property type="project" value="UniProtKB-ARBA"/>
</dbReference>
<feature type="transmembrane region" description="Helical" evidence="8">
    <location>
        <begin position="504"/>
        <end position="523"/>
    </location>
</feature>
<evidence type="ECO:0000256" key="1">
    <source>
        <dbReference type="ARBA" id="ARBA00004141"/>
    </source>
</evidence>
<evidence type="ECO:0000256" key="2">
    <source>
        <dbReference type="ARBA" id="ARBA00010992"/>
    </source>
</evidence>
<dbReference type="GO" id="GO:0016020">
    <property type="term" value="C:membrane"/>
    <property type="evidence" value="ECO:0007669"/>
    <property type="project" value="UniProtKB-SubCell"/>
</dbReference>
<dbReference type="PRINTS" id="PR00171">
    <property type="entry name" value="SUGRTRNSPORT"/>
</dbReference>
<comment type="similarity">
    <text evidence="2">Belongs to the major facilitator superfamily. Sugar transporter (TC 2.A.1.1) family.</text>
</comment>
<dbReference type="PROSITE" id="PS00217">
    <property type="entry name" value="SUGAR_TRANSPORT_2"/>
    <property type="match status" value="1"/>
</dbReference>
<gene>
    <name evidence="10" type="ORF">FBEOM_13106</name>
</gene>
<feature type="compositionally biased region" description="Acidic residues" evidence="7">
    <location>
        <begin position="586"/>
        <end position="597"/>
    </location>
</feature>
<dbReference type="SUPFAM" id="SSF103473">
    <property type="entry name" value="MFS general substrate transporter"/>
    <property type="match status" value="1"/>
</dbReference>
<feature type="region of interest" description="Disordered" evidence="7">
    <location>
        <begin position="575"/>
        <end position="597"/>
    </location>
</feature>
<dbReference type="InterPro" id="IPR020846">
    <property type="entry name" value="MFS_dom"/>
</dbReference>
<dbReference type="PANTHER" id="PTHR48020:SF40">
    <property type="entry name" value="MAJOR FACILITATOR SUPERFAMILY (MFS) PROFILE DOMAIN-CONTAINING PROTEIN"/>
    <property type="match status" value="1"/>
</dbReference>
<dbReference type="PROSITE" id="PS50850">
    <property type="entry name" value="MFS"/>
    <property type="match status" value="1"/>
</dbReference>
<comment type="subcellular location">
    <subcellularLocation>
        <location evidence="1">Membrane</location>
        <topology evidence="1">Multi-pass membrane protein</topology>
    </subcellularLocation>
</comment>
<evidence type="ECO:0000313" key="10">
    <source>
        <dbReference type="EMBL" id="KAF4333087.1"/>
    </source>
</evidence>
<feature type="transmembrane region" description="Helical" evidence="8">
    <location>
        <begin position="229"/>
        <end position="252"/>
    </location>
</feature>
<dbReference type="InterPro" id="IPR005829">
    <property type="entry name" value="Sugar_transporter_CS"/>
</dbReference>
<protein>
    <submittedName>
        <fullName evidence="10">Myo-inositol transport ITR1</fullName>
    </submittedName>
</protein>
<name>A0A9P5DNG3_9HYPO</name>
<reference evidence="10" key="1">
    <citation type="journal article" date="2017" name="Mycologia">
        <title>Fusarium algeriense, sp. nov., a novel toxigenic crown rot pathogen of durum wheat from Algeria is nested in the Fusarium burgessii species complex.</title>
        <authorList>
            <person name="Laraba I."/>
            <person name="Keddad A."/>
            <person name="Boureghda H."/>
            <person name="Abdallah N."/>
            <person name="Vaughan M.M."/>
            <person name="Proctor R.H."/>
            <person name="Busman M."/>
            <person name="O'Donnell K."/>
        </authorList>
    </citation>
    <scope>NUCLEOTIDE SEQUENCE</scope>
    <source>
        <strain evidence="10">NRRL 25174</strain>
    </source>
</reference>
<feature type="transmembrane region" description="Helical" evidence="8">
    <location>
        <begin position="199"/>
        <end position="217"/>
    </location>
</feature>
<feature type="domain" description="Major facilitator superfamily (MFS) profile" evidence="9">
    <location>
        <begin position="67"/>
        <end position="527"/>
    </location>
</feature>
<dbReference type="Proteomes" id="UP000730481">
    <property type="component" value="Unassembled WGS sequence"/>
</dbReference>
<keyword evidence="5 8" id="KW-1133">Transmembrane helix</keyword>
<keyword evidence="11" id="KW-1185">Reference proteome</keyword>
<evidence type="ECO:0000256" key="4">
    <source>
        <dbReference type="ARBA" id="ARBA00022692"/>
    </source>
</evidence>
<dbReference type="OrthoDB" id="6339427at2759"/>
<dbReference type="Gene3D" id="1.20.1250.20">
    <property type="entry name" value="MFS general substrate transporter like domains"/>
    <property type="match status" value="1"/>
</dbReference>
<comment type="caution">
    <text evidence="10">The sequence shown here is derived from an EMBL/GenBank/DDBJ whole genome shotgun (WGS) entry which is preliminary data.</text>
</comment>
<feature type="transmembrane region" description="Helical" evidence="8">
    <location>
        <begin position="472"/>
        <end position="492"/>
    </location>
</feature>
<evidence type="ECO:0000259" key="9">
    <source>
        <dbReference type="PROSITE" id="PS50850"/>
    </source>
</evidence>
<evidence type="ECO:0000256" key="8">
    <source>
        <dbReference type="SAM" id="Phobius"/>
    </source>
</evidence>
<evidence type="ECO:0000256" key="6">
    <source>
        <dbReference type="ARBA" id="ARBA00023136"/>
    </source>
</evidence>
<keyword evidence="4 8" id="KW-0812">Transmembrane</keyword>
<evidence type="ECO:0000313" key="11">
    <source>
        <dbReference type="Proteomes" id="UP000730481"/>
    </source>
</evidence>
<dbReference type="PANTHER" id="PTHR48020">
    <property type="entry name" value="PROTON MYO-INOSITOL COTRANSPORTER"/>
    <property type="match status" value="1"/>
</dbReference>
<evidence type="ECO:0000256" key="5">
    <source>
        <dbReference type="ARBA" id="ARBA00022989"/>
    </source>
</evidence>
<dbReference type="InterPro" id="IPR005828">
    <property type="entry name" value="MFS_sugar_transport-like"/>
</dbReference>
<sequence length="597" mass="66574">MADGKDSFSLSGKVSKFKEDWERWISRQIKERGGDRSVLCDTTSPTEIREALTNLAEHLPTVSVDELERAFSIAQNINYYAITKSSENPMPNDLTEDEKKFIRDEREHVFSQPGMPIIIITVSLAAFLQGHVQASINAADIYAMDVSNPLYLRKGSPMSLPINICVGRRGALTVSALLIIASSIGSAFCQTWLELLLVRIIAGVAMGIKAVSAPVLASETAVRFWRGSIVLAWQLWVACGILMGSVINMAIADGTGYLAQDEQNKSRLALRLILGAPAVPALFLLIAVAMCYESPRYCMRSDTPGYSIDRAFQILLKIRSHRLLALRDLILIWWPNRPQRTDPDQASVMRTKQSGLTYMGRVVASLRLSKLQYSTLFQARFLRNAVYSTCIVSLAQQLCGVNVFAFYSNKMFSGAYDNLKATLAYSVGFGIEARNIVGTVFVYCFVAAYAPGLGPIPFTLASESFPSSHREAGASVAITMNLFFAGLLSILLPKIYQAFHARGTLGVFSVLNVIAFILVLFLIEETSSRSLEDLEKVYDRPKIQLLMWVWHEQLPYFIQKWFLWRRNVDEPVPYDSYGEDRHGGESETEMESLGEAR</sequence>
<dbReference type="InterPro" id="IPR003663">
    <property type="entry name" value="Sugar/inositol_transpt"/>
</dbReference>
<proteinExistence type="inferred from homology"/>
<dbReference type="AlphaFoldDB" id="A0A9P5DNG3"/>
<keyword evidence="3" id="KW-0813">Transport</keyword>
<keyword evidence="6 8" id="KW-0472">Membrane</keyword>
<dbReference type="InterPro" id="IPR036259">
    <property type="entry name" value="MFS_trans_sf"/>
</dbReference>
<dbReference type="GO" id="GO:0015791">
    <property type="term" value="P:polyol transmembrane transport"/>
    <property type="evidence" value="ECO:0007669"/>
    <property type="project" value="UniProtKB-ARBA"/>
</dbReference>
<dbReference type="InterPro" id="IPR050814">
    <property type="entry name" value="Myo-inositol_Transporter"/>
</dbReference>
<reference evidence="10" key="2">
    <citation type="submission" date="2020-02" db="EMBL/GenBank/DDBJ databases">
        <title>Identification and distribution of gene clusters putatively required for synthesis of sphingolipid metabolism inhibitors in phylogenetically diverse species of the filamentous fungus Fusarium.</title>
        <authorList>
            <person name="Kim H.-S."/>
            <person name="Busman M."/>
            <person name="Brown D.W."/>
            <person name="Divon H."/>
            <person name="Uhlig S."/>
            <person name="Proctor R.H."/>
        </authorList>
    </citation>
    <scope>NUCLEOTIDE SEQUENCE</scope>
    <source>
        <strain evidence="10">NRRL 25174</strain>
    </source>
</reference>
<dbReference type="EMBL" id="PVQB02000903">
    <property type="protein sequence ID" value="KAF4333087.1"/>
    <property type="molecule type" value="Genomic_DNA"/>
</dbReference>
<dbReference type="Pfam" id="PF00083">
    <property type="entry name" value="Sugar_tr"/>
    <property type="match status" value="2"/>
</dbReference>